<feature type="region of interest" description="Disordered" evidence="1">
    <location>
        <begin position="199"/>
        <end position="322"/>
    </location>
</feature>
<evidence type="ECO:0000313" key="2">
    <source>
        <dbReference type="EMBL" id="ACO61558.1"/>
    </source>
</evidence>
<name>C1DZ72_MICCC</name>
<feature type="compositionally biased region" description="Low complexity" evidence="1">
    <location>
        <begin position="203"/>
        <end position="213"/>
    </location>
</feature>
<dbReference type="RefSeq" id="XP_002500300.1">
    <property type="nucleotide sequence ID" value="XM_002500254.1"/>
</dbReference>
<organism evidence="2 3">
    <name type="scientific">Micromonas commoda (strain RCC299 / NOUM17 / CCMP2709)</name>
    <name type="common">Picoplanktonic green alga</name>
    <dbReference type="NCBI Taxonomy" id="296587"/>
    <lineage>
        <taxon>Eukaryota</taxon>
        <taxon>Viridiplantae</taxon>
        <taxon>Chlorophyta</taxon>
        <taxon>Mamiellophyceae</taxon>
        <taxon>Mamiellales</taxon>
        <taxon>Mamiellaceae</taxon>
        <taxon>Micromonas</taxon>
    </lineage>
</organism>
<feature type="compositionally biased region" description="Basic and acidic residues" evidence="1">
    <location>
        <begin position="254"/>
        <end position="281"/>
    </location>
</feature>
<dbReference type="KEGG" id="mis:MICPUN_107654"/>
<feature type="region of interest" description="Disordered" evidence="1">
    <location>
        <begin position="60"/>
        <end position="164"/>
    </location>
</feature>
<accession>C1DZ72</accession>
<reference evidence="2 3" key="1">
    <citation type="journal article" date="2009" name="Science">
        <title>Green evolution and dynamic adaptations revealed by genomes of the marine picoeukaryotes Micromonas.</title>
        <authorList>
            <person name="Worden A.Z."/>
            <person name="Lee J.H."/>
            <person name="Mock T."/>
            <person name="Rouze P."/>
            <person name="Simmons M.P."/>
            <person name="Aerts A.L."/>
            <person name="Allen A.E."/>
            <person name="Cuvelier M.L."/>
            <person name="Derelle E."/>
            <person name="Everett M.V."/>
            <person name="Foulon E."/>
            <person name="Grimwood J."/>
            <person name="Gundlach H."/>
            <person name="Henrissat B."/>
            <person name="Napoli C."/>
            <person name="McDonald S.M."/>
            <person name="Parker M.S."/>
            <person name="Rombauts S."/>
            <person name="Salamov A."/>
            <person name="Von Dassow P."/>
            <person name="Badger J.H."/>
            <person name="Coutinho P.M."/>
            <person name="Demir E."/>
            <person name="Dubchak I."/>
            <person name="Gentemann C."/>
            <person name="Eikrem W."/>
            <person name="Gready J.E."/>
            <person name="John U."/>
            <person name="Lanier W."/>
            <person name="Lindquist E.A."/>
            <person name="Lucas S."/>
            <person name="Mayer K.F."/>
            <person name="Moreau H."/>
            <person name="Not F."/>
            <person name="Otillar R."/>
            <person name="Panaud O."/>
            <person name="Pangilinan J."/>
            <person name="Paulsen I."/>
            <person name="Piegu B."/>
            <person name="Poliakov A."/>
            <person name="Robbens S."/>
            <person name="Schmutz J."/>
            <person name="Toulza E."/>
            <person name="Wyss T."/>
            <person name="Zelensky A."/>
            <person name="Zhou K."/>
            <person name="Armbrust E.V."/>
            <person name="Bhattacharya D."/>
            <person name="Goodenough U.W."/>
            <person name="Van de Peer Y."/>
            <person name="Grigoriev I.V."/>
        </authorList>
    </citation>
    <scope>NUCLEOTIDE SEQUENCE [LARGE SCALE GENOMIC DNA]</scope>
    <source>
        <strain evidence="3">RCC299 / NOUM17</strain>
    </source>
</reference>
<dbReference type="AlphaFoldDB" id="C1DZ72"/>
<feature type="compositionally biased region" description="Basic and acidic residues" evidence="1">
    <location>
        <begin position="134"/>
        <end position="148"/>
    </location>
</feature>
<sequence>MDAGLKRPSPAGKNDGSGVAGCLGRMRARGTLAWVVCTRVRRSASNAWSRKAAGWSTAWRKMGSTRVSPTRDEHHRHRRSSEWSSREANGDGAATEEATEASPVRPFDHGAIVTSEPTGAPPLIFGGVAATPRRLSETAPRDSRDEKISQISPPPPTTGFRTPRGTHVAMASLASGGGIGSMRTLGGGSPLATVRGAATKYASSGSSRGYSPSSRDKNSEVYSDSESDAEQTGGGDGRRGREATPGFRLYDGLTRADGDDDKENRYDDRYDDRRDEAKTPNESRVAAALASLPPFVGDRYDDRYEGDADRRARSALGDASNAAARAAARTPLGDKSLLRATSQSSLAIIRAASGGTRSTTTTTVTTTVTTRVRGEPPGRGGDTAEAEEETREMELFAALEELVANH</sequence>
<proteinExistence type="predicted"/>
<protein>
    <submittedName>
        <fullName evidence="2">Uncharacterized protein</fullName>
    </submittedName>
</protein>
<dbReference type="GeneID" id="8241000"/>
<dbReference type="InParanoid" id="C1DZ72"/>
<feature type="compositionally biased region" description="Basic and acidic residues" evidence="1">
    <location>
        <begin position="80"/>
        <end position="89"/>
    </location>
</feature>
<dbReference type="Proteomes" id="UP000002009">
    <property type="component" value="Chromosome 2"/>
</dbReference>
<feature type="region of interest" description="Disordered" evidence="1">
    <location>
        <begin position="370"/>
        <end position="389"/>
    </location>
</feature>
<evidence type="ECO:0000313" key="3">
    <source>
        <dbReference type="Proteomes" id="UP000002009"/>
    </source>
</evidence>
<gene>
    <name evidence="2" type="ORF">MICPUN_107654</name>
</gene>
<feature type="compositionally biased region" description="Basic and acidic residues" evidence="1">
    <location>
        <begin position="298"/>
        <end position="312"/>
    </location>
</feature>
<dbReference type="EMBL" id="CP001323">
    <property type="protein sequence ID" value="ACO61558.1"/>
    <property type="molecule type" value="Genomic_DNA"/>
</dbReference>
<keyword evidence="3" id="KW-1185">Reference proteome</keyword>
<evidence type="ECO:0000256" key="1">
    <source>
        <dbReference type="SAM" id="MobiDB-lite"/>
    </source>
</evidence>